<proteinExistence type="predicted"/>
<dbReference type="Proteomes" id="UP001056978">
    <property type="component" value="Chromosome 6"/>
</dbReference>
<name>A0ACB9YDJ3_PLABR</name>
<protein>
    <submittedName>
        <fullName evidence="1">Uncharacterized protein</fullName>
    </submittedName>
</protein>
<evidence type="ECO:0000313" key="2">
    <source>
        <dbReference type="Proteomes" id="UP001056978"/>
    </source>
</evidence>
<comment type="caution">
    <text evidence="1">The sequence shown here is derived from an EMBL/GenBank/DDBJ whole genome shotgun (WGS) entry which is preliminary data.</text>
</comment>
<accession>A0ACB9YDJ3</accession>
<evidence type="ECO:0000313" key="1">
    <source>
        <dbReference type="EMBL" id="KAI4839842.1"/>
    </source>
</evidence>
<keyword evidence="2" id="KW-1185">Reference proteome</keyword>
<reference evidence="1" key="1">
    <citation type="submission" date="2022-06" db="EMBL/GenBank/DDBJ databases">
        <title>The First Complete Genome of the Simian Malaria Parasite Plasmodium brasilianum.</title>
        <authorList>
            <person name="Bajic M."/>
            <person name="Ravishankar S."/>
        </authorList>
    </citation>
    <scope>NUCLEOTIDE SEQUENCE</scope>
    <source>
        <strain evidence="1">Bolivian I</strain>
    </source>
</reference>
<sequence>MERIIRFLFFIKITAFIYLTWMCHVNNNMRIYNNSQNEYSNQSKKLSSRNYRLLAKYKQDSDSHIVCLKEGIPKNKKYEEKYIPYNVRSTKAKKKQSNKCSLSTAQYYVEVMDNNNGIFDGKHFHFERKWIRKKDYDYIIEKNKRIYDIALKKIKFRSYGFGVTLFLIFLLLGIGLPILKGLESMENILKYKPFERFYALLNENNLLEGVLTEKYFYVLLFGMIILILGVILIIAFNKILRNNEKYNKIKLMTQLN</sequence>
<dbReference type="EMBL" id="CM043774">
    <property type="protein sequence ID" value="KAI4839842.1"/>
    <property type="molecule type" value="Genomic_DNA"/>
</dbReference>
<organism evidence="1 2">
    <name type="scientific">Plasmodium brasilianum</name>
    <dbReference type="NCBI Taxonomy" id="5824"/>
    <lineage>
        <taxon>Eukaryota</taxon>
        <taxon>Sar</taxon>
        <taxon>Alveolata</taxon>
        <taxon>Apicomplexa</taxon>
        <taxon>Aconoidasida</taxon>
        <taxon>Haemosporida</taxon>
        <taxon>Plasmodiidae</taxon>
        <taxon>Plasmodium</taxon>
        <taxon>Plasmodium (Plasmodium)</taxon>
    </lineage>
</organism>
<gene>
    <name evidence="1" type="ORF">MKS88_001745</name>
</gene>